<comment type="subunit">
    <text evidence="7">Homodimer.</text>
</comment>
<dbReference type="Proteomes" id="UP000317557">
    <property type="component" value="Unassembled WGS sequence"/>
</dbReference>
<dbReference type="EMBL" id="FXTP01000013">
    <property type="protein sequence ID" value="SMO85819.1"/>
    <property type="molecule type" value="Genomic_DNA"/>
</dbReference>
<dbReference type="SUPFAM" id="SSF51182">
    <property type="entry name" value="RmlC-like cupins"/>
    <property type="match status" value="1"/>
</dbReference>
<dbReference type="InterPro" id="IPR014710">
    <property type="entry name" value="RmlC-like_jellyroll"/>
</dbReference>
<dbReference type="InterPro" id="IPR011051">
    <property type="entry name" value="RmlC_Cupin_sf"/>
</dbReference>
<sequence>MKVKETRIADVKLIEPRVFEDDRGYFFEAYRESVLADAGITAEFVQDNVSKSYKNTIRGLHYQIEKPQAKLVQCLSGTILDVAVDIRQNSPSFGQYVAYKLSDENKHQLYIPVGFAHGFSVLSDEAVVSYKCSDYYHKPGERGIRWDDPKIRVNWDVERPLLSDKDRTQPLFSSINKEDLF</sequence>
<comment type="function">
    <text evidence="2 7">Catalyzes the epimerization of the C3' and C5'positions of dTDP-6-deoxy-D-xylo-4-hexulose, forming dTDP-6-deoxy-L-lyxo-4-hexulose.</text>
</comment>
<organism evidence="8 9">
    <name type="scientific">Gracilimonas mengyeensis</name>
    <dbReference type="NCBI Taxonomy" id="1302730"/>
    <lineage>
        <taxon>Bacteria</taxon>
        <taxon>Pseudomonadati</taxon>
        <taxon>Balneolota</taxon>
        <taxon>Balneolia</taxon>
        <taxon>Balneolales</taxon>
        <taxon>Balneolaceae</taxon>
        <taxon>Gracilimonas</taxon>
    </lineage>
</organism>
<name>A0A521EPG2_9BACT</name>
<evidence type="ECO:0000256" key="3">
    <source>
        <dbReference type="ARBA" id="ARBA00012098"/>
    </source>
</evidence>
<evidence type="ECO:0000256" key="7">
    <source>
        <dbReference type="RuleBase" id="RU364069"/>
    </source>
</evidence>
<comment type="catalytic activity">
    <reaction evidence="1 7">
        <text>dTDP-4-dehydro-6-deoxy-alpha-D-glucose = dTDP-4-dehydro-beta-L-rhamnose</text>
        <dbReference type="Rhea" id="RHEA:16969"/>
        <dbReference type="ChEBI" id="CHEBI:57649"/>
        <dbReference type="ChEBI" id="CHEBI:62830"/>
        <dbReference type="EC" id="5.1.3.13"/>
    </reaction>
</comment>
<evidence type="ECO:0000256" key="5">
    <source>
        <dbReference type="PIRSR" id="PIRSR600888-1"/>
    </source>
</evidence>
<dbReference type="GO" id="GO:0005829">
    <property type="term" value="C:cytosol"/>
    <property type="evidence" value="ECO:0007669"/>
    <property type="project" value="TreeGrafter"/>
</dbReference>
<dbReference type="PANTHER" id="PTHR21047">
    <property type="entry name" value="DTDP-6-DEOXY-D-GLUCOSE-3,5 EPIMERASE"/>
    <property type="match status" value="1"/>
</dbReference>
<dbReference type="InterPro" id="IPR000888">
    <property type="entry name" value="RmlC-like"/>
</dbReference>
<dbReference type="Gene3D" id="2.60.120.10">
    <property type="entry name" value="Jelly Rolls"/>
    <property type="match status" value="1"/>
</dbReference>
<evidence type="ECO:0000313" key="8">
    <source>
        <dbReference type="EMBL" id="SMO85819.1"/>
    </source>
</evidence>
<protein>
    <recommendedName>
        <fullName evidence="4 7">dTDP-4-dehydrorhamnose 3,5-epimerase</fullName>
        <ecNumber evidence="3 7">5.1.3.13</ecNumber>
    </recommendedName>
    <alternativeName>
        <fullName evidence="7">Thymidine diphospho-4-keto-rhamnose 3,5-epimerase</fullName>
    </alternativeName>
</protein>
<evidence type="ECO:0000256" key="2">
    <source>
        <dbReference type="ARBA" id="ARBA00001997"/>
    </source>
</evidence>
<evidence type="ECO:0000256" key="1">
    <source>
        <dbReference type="ARBA" id="ARBA00001298"/>
    </source>
</evidence>
<comment type="similarity">
    <text evidence="7">Belongs to the dTDP-4-dehydrorhamnose 3,5-epimerase family.</text>
</comment>
<dbReference type="AlphaFoldDB" id="A0A521EPG2"/>
<keyword evidence="9" id="KW-1185">Reference proteome</keyword>
<proteinExistence type="inferred from homology"/>
<dbReference type="OrthoDB" id="9800680at2"/>
<gene>
    <name evidence="8" type="ORF">SAMN06265219_11315</name>
</gene>
<evidence type="ECO:0000256" key="6">
    <source>
        <dbReference type="PIRSR" id="PIRSR600888-3"/>
    </source>
</evidence>
<dbReference type="UniPathway" id="UPA00124"/>
<keyword evidence="7" id="KW-0413">Isomerase</keyword>
<reference evidence="8 9" key="1">
    <citation type="submission" date="2017-05" db="EMBL/GenBank/DDBJ databases">
        <authorList>
            <person name="Varghese N."/>
            <person name="Submissions S."/>
        </authorList>
    </citation>
    <scope>NUCLEOTIDE SEQUENCE [LARGE SCALE GENOMIC DNA]</scope>
    <source>
        <strain evidence="8 9">DSM 21985</strain>
    </source>
</reference>
<dbReference type="GO" id="GO:0000271">
    <property type="term" value="P:polysaccharide biosynthetic process"/>
    <property type="evidence" value="ECO:0007669"/>
    <property type="project" value="TreeGrafter"/>
</dbReference>
<feature type="active site" description="Proton donor" evidence="5">
    <location>
        <position position="130"/>
    </location>
</feature>
<dbReference type="EC" id="5.1.3.13" evidence="3 7"/>
<feature type="active site" description="Proton acceptor" evidence="5">
    <location>
        <position position="61"/>
    </location>
</feature>
<evidence type="ECO:0000256" key="4">
    <source>
        <dbReference type="ARBA" id="ARBA00019595"/>
    </source>
</evidence>
<dbReference type="GO" id="GO:0008830">
    <property type="term" value="F:dTDP-4-dehydrorhamnose 3,5-epimerase activity"/>
    <property type="evidence" value="ECO:0007669"/>
    <property type="project" value="UniProtKB-UniRule"/>
</dbReference>
<feature type="site" description="Participates in a stacking interaction with the thymidine ring of dTDP-4-oxo-6-deoxyglucose" evidence="6">
    <location>
        <position position="136"/>
    </location>
</feature>
<dbReference type="RefSeq" id="WP_142455322.1">
    <property type="nucleotide sequence ID" value="NZ_FXTP01000013.1"/>
</dbReference>
<dbReference type="Pfam" id="PF00908">
    <property type="entry name" value="dTDP_sugar_isom"/>
    <property type="match status" value="1"/>
</dbReference>
<accession>A0A521EPG2</accession>
<evidence type="ECO:0000313" key="9">
    <source>
        <dbReference type="Proteomes" id="UP000317557"/>
    </source>
</evidence>
<dbReference type="NCBIfam" id="TIGR01221">
    <property type="entry name" value="rmlC"/>
    <property type="match status" value="1"/>
</dbReference>
<dbReference type="PANTHER" id="PTHR21047:SF2">
    <property type="entry name" value="THYMIDINE DIPHOSPHO-4-KETO-RHAMNOSE 3,5-EPIMERASE"/>
    <property type="match status" value="1"/>
</dbReference>
<dbReference type="GO" id="GO:0019305">
    <property type="term" value="P:dTDP-rhamnose biosynthetic process"/>
    <property type="evidence" value="ECO:0007669"/>
    <property type="project" value="UniProtKB-UniRule"/>
</dbReference>
<comment type="pathway">
    <text evidence="7">Carbohydrate biosynthesis; dTDP-L-rhamnose biosynthesis.</text>
</comment>
<dbReference type="CDD" id="cd00438">
    <property type="entry name" value="cupin_RmlC"/>
    <property type="match status" value="1"/>
</dbReference>